<dbReference type="InterPro" id="IPR038792">
    <property type="entry name" value="CFAP97D1/2"/>
</dbReference>
<sequence>MLTDKNILSTVSLQRRAYERHRSRVKNATSTVDVQPPPGRPHVIFDAKRNQLESGRQAEILRENFILLKKLHNIMHRREVNDLSRQKSGCVRTR</sequence>
<evidence type="ECO:0000313" key="4">
    <source>
        <dbReference type="RefSeq" id="XP_015592240.1"/>
    </source>
</evidence>
<reference evidence="4" key="1">
    <citation type="submission" date="2025-08" db="UniProtKB">
        <authorList>
            <consortium name="RefSeq"/>
        </authorList>
    </citation>
    <scope>IDENTIFICATION</scope>
</reference>
<evidence type="ECO:0000256" key="2">
    <source>
        <dbReference type="SAM" id="MobiDB-lite"/>
    </source>
</evidence>
<protein>
    <submittedName>
        <fullName evidence="4">Uncharacterized protein LOC107266360</fullName>
    </submittedName>
</protein>
<proteinExistence type="inferred from homology"/>
<evidence type="ECO:0000256" key="1">
    <source>
        <dbReference type="ARBA" id="ARBA00008315"/>
    </source>
</evidence>
<feature type="region of interest" description="Disordered" evidence="2">
    <location>
        <begin position="18"/>
        <end position="43"/>
    </location>
</feature>
<dbReference type="PANTHER" id="PTHR33768:SF3">
    <property type="entry name" value="MIP11318P"/>
    <property type="match status" value="1"/>
</dbReference>
<keyword evidence="3" id="KW-1185">Reference proteome</keyword>
<evidence type="ECO:0000313" key="3">
    <source>
        <dbReference type="Proteomes" id="UP000694920"/>
    </source>
</evidence>
<dbReference type="Proteomes" id="UP000694920">
    <property type="component" value="Unplaced"/>
</dbReference>
<dbReference type="PANTHER" id="PTHR33768">
    <property type="entry name" value="MIP11318P"/>
    <property type="match status" value="1"/>
</dbReference>
<dbReference type="RefSeq" id="XP_015592240.1">
    <property type="nucleotide sequence ID" value="XM_015736754.2"/>
</dbReference>
<dbReference type="Pfam" id="PF13879">
    <property type="entry name" value="Hmw_CFAP97"/>
    <property type="match status" value="1"/>
</dbReference>
<gene>
    <name evidence="4" type="primary">LOC107266360</name>
</gene>
<dbReference type="InterPro" id="IPR029488">
    <property type="entry name" value="Hmw/CFAP97"/>
</dbReference>
<name>A0AAJ7FHL5_CEPCN</name>
<comment type="similarity">
    <text evidence="1">Belongs to the CFAP97 family.</text>
</comment>
<dbReference type="AlphaFoldDB" id="A0AAJ7FHL5"/>
<organism evidence="3 4">
    <name type="scientific">Cephus cinctus</name>
    <name type="common">Wheat stem sawfly</name>
    <dbReference type="NCBI Taxonomy" id="211228"/>
    <lineage>
        <taxon>Eukaryota</taxon>
        <taxon>Metazoa</taxon>
        <taxon>Ecdysozoa</taxon>
        <taxon>Arthropoda</taxon>
        <taxon>Hexapoda</taxon>
        <taxon>Insecta</taxon>
        <taxon>Pterygota</taxon>
        <taxon>Neoptera</taxon>
        <taxon>Endopterygota</taxon>
        <taxon>Hymenoptera</taxon>
        <taxon>Cephoidea</taxon>
        <taxon>Cephidae</taxon>
        <taxon>Cephus</taxon>
    </lineage>
</organism>
<accession>A0AAJ7FHL5</accession>
<dbReference type="KEGG" id="ccin:107266360"/>
<dbReference type="GeneID" id="107266360"/>